<evidence type="ECO:0000313" key="2">
    <source>
        <dbReference type="Proteomes" id="UP000530268"/>
    </source>
</evidence>
<sequence>MKKSRYSEAQIVAMLKEAENGVPVLELCWTCPAFLPPQG</sequence>
<comment type="caution">
    <text evidence="1">The sequence shown here is derived from an EMBL/GenBank/DDBJ whole genome shotgun (WGS) entry which is preliminary data.</text>
</comment>
<proteinExistence type="predicted"/>
<accession>A0A7W6EDX8</accession>
<protein>
    <recommendedName>
        <fullName evidence="3">Transposase</fullName>
    </recommendedName>
</protein>
<evidence type="ECO:0000313" key="1">
    <source>
        <dbReference type="EMBL" id="MBB3996014.1"/>
    </source>
</evidence>
<evidence type="ECO:0008006" key="3">
    <source>
        <dbReference type="Google" id="ProtNLM"/>
    </source>
</evidence>
<keyword evidence="2" id="KW-1185">Reference proteome</keyword>
<dbReference type="EMBL" id="JACIEI010000025">
    <property type="protein sequence ID" value="MBB3996014.1"/>
    <property type="molecule type" value="Genomic_DNA"/>
</dbReference>
<name>A0A7W6EDX8_9RHOB</name>
<dbReference type="AlphaFoldDB" id="A0A7W6EDX8"/>
<dbReference type="Proteomes" id="UP000530268">
    <property type="component" value="Unassembled WGS sequence"/>
</dbReference>
<organism evidence="1 2">
    <name type="scientific">Sulfitobacter undariae</name>
    <dbReference type="NCBI Taxonomy" id="1563671"/>
    <lineage>
        <taxon>Bacteria</taxon>
        <taxon>Pseudomonadati</taxon>
        <taxon>Pseudomonadota</taxon>
        <taxon>Alphaproteobacteria</taxon>
        <taxon>Rhodobacterales</taxon>
        <taxon>Roseobacteraceae</taxon>
        <taxon>Sulfitobacter</taxon>
    </lineage>
</organism>
<gene>
    <name evidence="1" type="ORF">GGR95_003680</name>
</gene>
<reference evidence="1 2" key="1">
    <citation type="submission" date="2020-08" db="EMBL/GenBank/DDBJ databases">
        <title>Genomic Encyclopedia of Type Strains, Phase IV (KMG-IV): sequencing the most valuable type-strain genomes for metagenomic binning, comparative biology and taxonomic classification.</title>
        <authorList>
            <person name="Goeker M."/>
        </authorList>
    </citation>
    <scope>NUCLEOTIDE SEQUENCE [LARGE SCALE GENOMIC DNA]</scope>
    <source>
        <strain evidence="1 2">DSM 102234</strain>
    </source>
</reference>